<dbReference type="Pfam" id="PF16732">
    <property type="entry name" value="ComP_DUS"/>
    <property type="match status" value="1"/>
</dbReference>
<evidence type="ECO:0000256" key="1">
    <source>
        <dbReference type="SAM" id="Phobius"/>
    </source>
</evidence>
<dbReference type="NCBIfam" id="TIGR02532">
    <property type="entry name" value="IV_pilin_GFxxxE"/>
    <property type="match status" value="1"/>
</dbReference>
<dbReference type="Pfam" id="PF07963">
    <property type="entry name" value="N_methyl"/>
    <property type="match status" value="1"/>
</dbReference>
<dbReference type="AlphaFoldDB" id="A0A3B1AAT8"/>
<accession>A0A3B1AAT8</accession>
<dbReference type="InterPro" id="IPR045584">
    <property type="entry name" value="Pilin-like"/>
</dbReference>
<feature type="transmembrane region" description="Helical" evidence="1">
    <location>
        <begin position="12"/>
        <end position="34"/>
    </location>
</feature>
<protein>
    <recommendedName>
        <fullName evidence="3">Type IV pilus biogenesis protein PilE</fullName>
    </recommendedName>
</protein>
<evidence type="ECO:0008006" key="3">
    <source>
        <dbReference type="Google" id="ProtNLM"/>
    </source>
</evidence>
<dbReference type="GO" id="GO:0043683">
    <property type="term" value="P:type IV pilus assembly"/>
    <property type="evidence" value="ECO:0007669"/>
    <property type="project" value="InterPro"/>
</dbReference>
<evidence type="ECO:0000313" key="2">
    <source>
        <dbReference type="EMBL" id="VAW97153.1"/>
    </source>
</evidence>
<keyword evidence="1" id="KW-0812">Transmembrane</keyword>
<dbReference type="Gene3D" id="3.30.700.10">
    <property type="entry name" value="Glycoprotein, Type 4 Pilin"/>
    <property type="match status" value="1"/>
</dbReference>
<name>A0A3B1AAT8_9ZZZZ</name>
<sequence>MKRPILSKKNQQGMTIIELMMVVAIVAILAIIAFNQFGNQQDKGLRAEGVSALMLAVQEFEACGRDRGGVYTLCTIPAAFINSVNNRFTVSIASQTASTYTLSVTRTSAASVDEDCTTISINNLGQKFFTSSNGNGTLARCWSGT</sequence>
<keyword evidence="1" id="KW-0472">Membrane</keyword>
<keyword evidence="1" id="KW-1133">Transmembrane helix</keyword>
<dbReference type="InterPro" id="IPR031982">
    <property type="entry name" value="PilE-like"/>
</dbReference>
<gene>
    <name evidence="2" type="ORF">MNBD_GAMMA22-2222</name>
</gene>
<dbReference type="EMBL" id="UOFS01000033">
    <property type="protein sequence ID" value="VAW97153.1"/>
    <property type="molecule type" value="Genomic_DNA"/>
</dbReference>
<dbReference type="SUPFAM" id="SSF54523">
    <property type="entry name" value="Pili subunits"/>
    <property type="match status" value="1"/>
</dbReference>
<dbReference type="InterPro" id="IPR012902">
    <property type="entry name" value="N_methyl_site"/>
</dbReference>
<proteinExistence type="predicted"/>
<reference evidence="2" key="1">
    <citation type="submission" date="2018-06" db="EMBL/GenBank/DDBJ databases">
        <authorList>
            <person name="Zhirakovskaya E."/>
        </authorList>
    </citation>
    <scope>NUCLEOTIDE SEQUENCE</scope>
</reference>
<organism evidence="2">
    <name type="scientific">hydrothermal vent metagenome</name>
    <dbReference type="NCBI Taxonomy" id="652676"/>
    <lineage>
        <taxon>unclassified sequences</taxon>
        <taxon>metagenomes</taxon>
        <taxon>ecological metagenomes</taxon>
    </lineage>
</organism>